<feature type="non-terminal residue" evidence="4">
    <location>
        <position position="507"/>
    </location>
</feature>
<evidence type="ECO:0000256" key="1">
    <source>
        <dbReference type="ARBA" id="ARBA00022729"/>
    </source>
</evidence>
<name>A0A382G349_9ZZZZ</name>
<dbReference type="SUPFAM" id="SSF49899">
    <property type="entry name" value="Concanavalin A-like lectins/glucanases"/>
    <property type="match status" value="1"/>
</dbReference>
<feature type="domain" description="LamG-like jellyroll fold" evidence="3">
    <location>
        <begin position="219"/>
        <end position="339"/>
    </location>
</feature>
<dbReference type="Pfam" id="PF13385">
    <property type="entry name" value="Laminin_G_3"/>
    <property type="match status" value="1"/>
</dbReference>
<keyword evidence="1" id="KW-0732">Signal</keyword>
<proteinExistence type="predicted"/>
<dbReference type="Gene3D" id="2.60.40.10">
    <property type="entry name" value="Immunoglobulins"/>
    <property type="match status" value="1"/>
</dbReference>
<evidence type="ECO:0000313" key="4">
    <source>
        <dbReference type="EMBL" id="SVB69688.1"/>
    </source>
</evidence>
<keyword evidence="2" id="KW-1015">Disulfide bond</keyword>
<dbReference type="Gene3D" id="2.60.120.200">
    <property type="match status" value="1"/>
</dbReference>
<organism evidence="4">
    <name type="scientific">marine metagenome</name>
    <dbReference type="NCBI Taxonomy" id="408172"/>
    <lineage>
        <taxon>unclassified sequences</taxon>
        <taxon>metagenomes</taxon>
        <taxon>ecological metagenomes</taxon>
    </lineage>
</organism>
<gene>
    <name evidence="4" type="ORF">METZ01_LOCUS222542</name>
</gene>
<dbReference type="InterPro" id="IPR013320">
    <property type="entry name" value="ConA-like_dom_sf"/>
</dbReference>
<dbReference type="SMART" id="SM00560">
    <property type="entry name" value="LamGL"/>
    <property type="match status" value="1"/>
</dbReference>
<feature type="non-terminal residue" evidence="4">
    <location>
        <position position="1"/>
    </location>
</feature>
<sequence length="507" mass="53961">SAAIPYTDVLTITSDDPDYPVKTVALQGQGLPVTAGVLSVPGAVIEFPATAMGDTSIVTVPLFNAGTQDLVVDSVIFSNGVFSATANNLLVSVGTTHNLPVSFIPDTVSGYICGLYIHTNTKLDPAVVLLGTGFEGFFNVVEPTGNPYTVVVDSLVGPLDSAQTGDEIGIFDGSTSVGVAIVNKSSFLSGNQYSLNYTATPGNPGVQFDNLSSVLQITDEVTVELWVKINGYPSWNSIIASSMYSLMIGSDGNVTFHWDEDGGGWQTITSTDPVPLNTWTHLSAVRDENNYIKVYLNGTLSATGWGSTPINSSSLSLFGGDFSGSFDEFRIWNRSLTQTEIQANMNIELYGIGTGLVGYWNFNEGESTTVTDLTGNGNDGTISVATWSTEVPFNLQSESMKISGTTWQADTDKGQVGFTPGNPMTFRYFARRNGAAAVYEASHIALQGDGNFGTEPYAVVQVNSSTESIHPDRVSTLADLTVVEDSGPNNFSIAFNNYFIHPFDPLG</sequence>
<dbReference type="InterPro" id="IPR006558">
    <property type="entry name" value="LamG-like"/>
</dbReference>
<dbReference type="AlphaFoldDB" id="A0A382G349"/>
<evidence type="ECO:0000256" key="2">
    <source>
        <dbReference type="ARBA" id="ARBA00023157"/>
    </source>
</evidence>
<accession>A0A382G349</accession>
<dbReference type="EMBL" id="UINC01053318">
    <property type="protein sequence ID" value="SVB69688.1"/>
    <property type="molecule type" value="Genomic_DNA"/>
</dbReference>
<reference evidence="4" key="1">
    <citation type="submission" date="2018-05" db="EMBL/GenBank/DDBJ databases">
        <authorList>
            <person name="Lanie J.A."/>
            <person name="Ng W.-L."/>
            <person name="Kazmierczak K.M."/>
            <person name="Andrzejewski T.M."/>
            <person name="Davidsen T.M."/>
            <person name="Wayne K.J."/>
            <person name="Tettelin H."/>
            <person name="Glass J.I."/>
            <person name="Rusch D."/>
            <person name="Podicherti R."/>
            <person name="Tsui H.-C.T."/>
            <person name="Winkler M.E."/>
        </authorList>
    </citation>
    <scope>NUCLEOTIDE SEQUENCE</scope>
</reference>
<dbReference type="InterPro" id="IPR013783">
    <property type="entry name" value="Ig-like_fold"/>
</dbReference>
<evidence type="ECO:0000259" key="3">
    <source>
        <dbReference type="SMART" id="SM00560"/>
    </source>
</evidence>
<protein>
    <recommendedName>
        <fullName evidence="3">LamG-like jellyroll fold domain-containing protein</fullName>
    </recommendedName>
</protein>